<accession>M2PV69</accession>
<organism evidence="2 3">
    <name type="scientific">Amycolatopsis azurea DSM 43854</name>
    <dbReference type="NCBI Taxonomy" id="1238180"/>
    <lineage>
        <taxon>Bacteria</taxon>
        <taxon>Bacillati</taxon>
        <taxon>Actinomycetota</taxon>
        <taxon>Actinomycetes</taxon>
        <taxon>Pseudonocardiales</taxon>
        <taxon>Pseudonocardiaceae</taxon>
        <taxon>Amycolatopsis</taxon>
    </lineage>
</organism>
<dbReference type="Proteomes" id="UP000014137">
    <property type="component" value="Unassembled WGS sequence"/>
</dbReference>
<gene>
    <name evidence="2" type="ORF">C791_7090</name>
</gene>
<evidence type="ECO:0000313" key="3">
    <source>
        <dbReference type="Proteomes" id="UP000014137"/>
    </source>
</evidence>
<sequence length="38" mass="3952">MSDLGRLGARPTPDIGVHVRPGGLTPSEEPVRPSTTPT</sequence>
<evidence type="ECO:0000313" key="2">
    <source>
        <dbReference type="EMBL" id="EMD23440.1"/>
    </source>
</evidence>
<dbReference type="EMBL" id="ANMG01000073">
    <property type="protein sequence ID" value="EMD23440.1"/>
    <property type="molecule type" value="Genomic_DNA"/>
</dbReference>
<dbReference type="PATRIC" id="fig|1238180.3.peg.6694"/>
<name>M2PV69_9PSEU</name>
<comment type="caution">
    <text evidence="2">The sequence shown here is derived from an EMBL/GenBank/DDBJ whole genome shotgun (WGS) entry which is preliminary data.</text>
</comment>
<protein>
    <submittedName>
        <fullName evidence="2">Uncharacterized protein</fullName>
    </submittedName>
</protein>
<feature type="region of interest" description="Disordered" evidence="1">
    <location>
        <begin position="1"/>
        <end position="38"/>
    </location>
</feature>
<dbReference type="AlphaFoldDB" id="M2PV69"/>
<reference evidence="2 3" key="1">
    <citation type="submission" date="2012-10" db="EMBL/GenBank/DDBJ databases">
        <title>Genome assembly of Amycolatopsis azurea DSM 43854.</title>
        <authorList>
            <person name="Khatri I."/>
            <person name="Kaur I."/>
            <person name="Subramanian S."/>
            <person name="Mayilraj S."/>
        </authorList>
    </citation>
    <scope>NUCLEOTIDE SEQUENCE [LARGE SCALE GENOMIC DNA]</scope>
    <source>
        <strain evidence="2 3">DSM 43854</strain>
    </source>
</reference>
<proteinExistence type="predicted"/>
<evidence type="ECO:0000256" key="1">
    <source>
        <dbReference type="SAM" id="MobiDB-lite"/>
    </source>
</evidence>